<keyword evidence="4" id="KW-1185">Reference proteome</keyword>
<gene>
    <name evidence="3" type="ORF">B0H64DRAFT_391423</name>
</gene>
<evidence type="ECO:0000313" key="3">
    <source>
        <dbReference type="EMBL" id="KAK3297132.1"/>
    </source>
</evidence>
<feature type="domain" description="C2H2-type" evidence="2">
    <location>
        <begin position="381"/>
        <end position="406"/>
    </location>
</feature>
<dbReference type="InterPro" id="IPR051061">
    <property type="entry name" value="Zinc_finger_trans_reg"/>
</dbReference>
<accession>A0AAE0HJ32</accession>
<evidence type="ECO:0000313" key="4">
    <source>
        <dbReference type="Proteomes" id="UP001278766"/>
    </source>
</evidence>
<dbReference type="PANTHER" id="PTHR46179:SF19">
    <property type="entry name" value="C2H2 FINGER DOMAIN TRANSCRIPTION FACTOR (EUROFUNG)-RELATED"/>
    <property type="match status" value="1"/>
</dbReference>
<dbReference type="GO" id="GO:0006357">
    <property type="term" value="P:regulation of transcription by RNA polymerase II"/>
    <property type="evidence" value="ECO:0007669"/>
    <property type="project" value="TreeGrafter"/>
</dbReference>
<feature type="domain" description="C2H2-type" evidence="2">
    <location>
        <begin position="412"/>
        <end position="441"/>
    </location>
</feature>
<evidence type="ECO:0000259" key="2">
    <source>
        <dbReference type="SMART" id="SM00355"/>
    </source>
</evidence>
<dbReference type="EMBL" id="JAUEPN010000003">
    <property type="protein sequence ID" value="KAK3297132.1"/>
    <property type="molecule type" value="Genomic_DNA"/>
</dbReference>
<organism evidence="3 4">
    <name type="scientific">Chaetomium fimeti</name>
    <dbReference type="NCBI Taxonomy" id="1854472"/>
    <lineage>
        <taxon>Eukaryota</taxon>
        <taxon>Fungi</taxon>
        <taxon>Dikarya</taxon>
        <taxon>Ascomycota</taxon>
        <taxon>Pezizomycotina</taxon>
        <taxon>Sordariomycetes</taxon>
        <taxon>Sordariomycetidae</taxon>
        <taxon>Sordariales</taxon>
        <taxon>Chaetomiaceae</taxon>
        <taxon>Chaetomium</taxon>
    </lineage>
</organism>
<proteinExistence type="predicted"/>
<dbReference type="InterPro" id="IPR036236">
    <property type="entry name" value="Znf_C2H2_sf"/>
</dbReference>
<feature type="domain" description="C2H2-type" evidence="2">
    <location>
        <begin position="446"/>
        <end position="471"/>
    </location>
</feature>
<dbReference type="SUPFAM" id="SSF57667">
    <property type="entry name" value="beta-beta-alpha zinc fingers"/>
    <property type="match status" value="1"/>
</dbReference>
<dbReference type="InterPro" id="IPR013087">
    <property type="entry name" value="Znf_C2H2_type"/>
</dbReference>
<protein>
    <recommendedName>
        <fullName evidence="2">C2H2-type domain-containing protein</fullName>
    </recommendedName>
</protein>
<evidence type="ECO:0000256" key="1">
    <source>
        <dbReference type="SAM" id="MobiDB-lite"/>
    </source>
</evidence>
<dbReference type="Gene3D" id="2.40.70.10">
    <property type="entry name" value="Acid Proteases"/>
    <property type="match status" value="2"/>
</dbReference>
<dbReference type="GeneID" id="87840420"/>
<dbReference type="AlphaFoldDB" id="A0AAE0HJ32"/>
<reference evidence="3" key="1">
    <citation type="journal article" date="2023" name="Mol. Phylogenet. Evol.">
        <title>Genome-scale phylogeny and comparative genomics of the fungal order Sordariales.</title>
        <authorList>
            <person name="Hensen N."/>
            <person name="Bonometti L."/>
            <person name="Westerberg I."/>
            <person name="Brannstrom I.O."/>
            <person name="Guillou S."/>
            <person name="Cros-Aarteil S."/>
            <person name="Calhoun S."/>
            <person name="Haridas S."/>
            <person name="Kuo A."/>
            <person name="Mondo S."/>
            <person name="Pangilinan J."/>
            <person name="Riley R."/>
            <person name="LaButti K."/>
            <person name="Andreopoulos B."/>
            <person name="Lipzen A."/>
            <person name="Chen C."/>
            <person name="Yan M."/>
            <person name="Daum C."/>
            <person name="Ng V."/>
            <person name="Clum A."/>
            <person name="Steindorff A."/>
            <person name="Ohm R.A."/>
            <person name="Martin F."/>
            <person name="Silar P."/>
            <person name="Natvig D.O."/>
            <person name="Lalanne C."/>
            <person name="Gautier V."/>
            <person name="Ament-Velasquez S.L."/>
            <person name="Kruys A."/>
            <person name="Hutchinson M.I."/>
            <person name="Powell A.J."/>
            <person name="Barry K."/>
            <person name="Miller A.N."/>
            <person name="Grigoriev I.V."/>
            <person name="Debuchy R."/>
            <person name="Gladieux P."/>
            <person name="Hiltunen Thoren M."/>
            <person name="Johannesson H."/>
        </authorList>
    </citation>
    <scope>NUCLEOTIDE SEQUENCE</scope>
    <source>
        <strain evidence="3">CBS 168.71</strain>
    </source>
</reference>
<dbReference type="GO" id="GO:0005634">
    <property type="term" value="C:nucleus"/>
    <property type="evidence" value="ECO:0007669"/>
    <property type="project" value="TreeGrafter"/>
</dbReference>
<sequence>MGNGIWTPGGPELKDLAIEWHPSPALDIIPAAPAQASLQPVPIRETTRRKEKKRFALPIIIDGETESVAVMACPDTGSFESIIPLELAKQLGLQVSPVEESFALANGKVVKSLGIATVRCSFGTPGVVKAEASKRLKFTVHVFETLAVPAIIGSSFLDETETFTKHRDRLVEQRVTALQSLRVCSIGKPRKGLVCRLDSFVGCANADTGSDLDLVSPKFVHQRGLKIRDDIYMILEFADGSTGRTRGSIDVRFAIGNVDNERGFVPRGSELDLEFFILDDLTSDILVGQDTLEEMHVISENGDLVIDSVPQPGLSDCNIIRHIGSVERTAISALRTVKKIFSRQDTHSPSLVVDIENPEDDLIAMQRENARREAEATGAAYKCEFPDCTAPPFQAQYLLNSHANIHSSARPHHCPVDGCPRGQGGKGFKRKNEMIRHRLVHEMPGYVCPFCPDGEQKYPRPDNLQRHVRVHHSYDKDDPLLRAVLAERPEGTNRDRRRRGLYSSNGST</sequence>
<dbReference type="RefSeq" id="XP_062660646.1">
    <property type="nucleotide sequence ID" value="XM_062803472.1"/>
</dbReference>
<feature type="region of interest" description="Disordered" evidence="1">
    <location>
        <begin position="488"/>
        <end position="508"/>
    </location>
</feature>
<dbReference type="CDD" id="cd00303">
    <property type="entry name" value="retropepsin_like"/>
    <property type="match status" value="2"/>
</dbReference>
<reference evidence="3" key="2">
    <citation type="submission" date="2023-06" db="EMBL/GenBank/DDBJ databases">
        <authorList>
            <consortium name="Lawrence Berkeley National Laboratory"/>
            <person name="Haridas S."/>
            <person name="Hensen N."/>
            <person name="Bonometti L."/>
            <person name="Westerberg I."/>
            <person name="Brannstrom I.O."/>
            <person name="Guillou S."/>
            <person name="Cros-Aarteil S."/>
            <person name="Calhoun S."/>
            <person name="Kuo A."/>
            <person name="Mondo S."/>
            <person name="Pangilinan J."/>
            <person name="Riley R."/>
            <person name="Labutti K."/>
            <person name="Andreopoulos B."/>
            <person name="Lipzen A."/>
            <person name="Chen C."/>
            <person name="Yanf M."/>
            <person name="Daum C."/>
            <person name="Ng V."/>
            <person name="Clum A."/>
            <person name="Steindorff A."/>
            <person name="Ohm R."/>
            <person name="Martin F."/>
            <person name="Silar P."/>
            <person name="Natvig D."/>
            <person name="Lalanne C."/>
            <person name="Gautier V."/>
            <person name="Ament-Velasquez S.L."/>
            <person name="Kruys A."/>
            <person name="Hutchinson M.I."/>
            <person name="Powell A.J."/>
            <person name="Barry K."/>
            <person name="Miller A.N."/>
            <person name="Grigoriev I.V."/>
            <person name="Debuchy R."/>
            <person name="Gladieux P."/>
            <person name="Thoren M.H."/>
            <person name="Johannesson H."/>
        </authorList>
    </citation>
    <scope>NUCLEOTIDE SEQUENCE</scope>
    <source>
        <strain evidence="3">CBS 168.71</strain>
    </source>
</reference>
<dbReference type="PANTHER" id="PTHR46179">
    <property type="entry name" value="ZINC FINGER PROTEIN"/>
    <property type="match status" value="1"/>
</dbReference>
<dbReference type="SMART" id="SM00355">
    <property type="entry name" value="ZnF_C2H2"/>
    <property type="match status" value="3"/>
</dbReference>
<dbReference type="InterPro" id="IPR021109">
    <property type="entry name" value="Peptidase_aspartic_dom_sf"/>
</dbReference>
<comment type="caution">
    <text evidence="3">The sequence shown here is derived from an EMBL/GenBank/DDBJ whole genome shotgun (WGS) entry which is preliminary data.</text>
</comment>
<dbReference type="Gene3D" id="3.30.160.60">
    <property type="entry name" value="Classic Zinc Finger"/>
    <property type="match status" value="2"/>
</dbReference>
<dbReference type="Proteomes" id="UP001278766">
    <property type="component" value="Unassembled WGS sequence"/>
</dbReference>
<name>A0AAE0HJ32_9PEZI</name>